<evidence type="ECO:0000256" key="1">
    <source>
        <dbReference type="SAM" id="SignalP"/>
    </source>
</evidence>
<evidence type="ECO:0000259" key="2">
    <source>
        <dbReference type="Pfam" id="PF07589"/>
    </source>
</evidence>
<proteinExistence type="predicted"/>
<dbReference type="NCBIfam" id="TIGR02595">
    <property type="entry name" value="PEP_CTERM"/>
    <property type="match status" value="1"/>
</dbReference>
<reference evidence="3 4" key="1">
    <citation type="submission" date="2019-02" db="EMBL/GenBank/DDBJ databases">
        <title>Deep-cultivation of Planctomycetes and their phenomic and genomic characterization uncovers novel biology.</title>
        <authorList>
            <person name="Wiegand S."/>
            <person name="Jogler M."/>
            <person name="Boedeker C."/>
            <person name="Pinto D."/>
            <person name="Vollmers J."/>
            <person name="Rivas-Marin E."/>
            <person name="Kohn T."/>
            <person name="Peeters S.H."/>
            <person name="Heuer A."/>
            <person name="Rast P."/>
            <person name="Oberbeckmann S."/>
            <person name="Bunk B."/>
            <person name="Jeske O."/>
            <person name="Meyerdierks A."/>
            <person name="Storesund J.E."/>
            <person name="Kallscheuer N."/>
            <person name="Luecker S."/>
            <person name="Lage O.M."/>
            <person name="Pohl T."/>
            <person name="Merkel B.J."/>
            <person name="Hornburger P."/>
            <person name="Mueller R.-W."/>
            <person name="Bruemmer F."/>
            <person name="Labrenz M."/>
            <person name="Spormann A.M."/>
            <person name="Op den Camp H."/>
            <person name="Overmann J."/>
            <person name="Amann R."/>
            <person name="Jetten M.S.M."/>
            <person name="Mascher T."/>
            <person name="Medema M.H."/>
            <person name="Devos D.P."/>
            <person name="Kaster A.-K."/>
            <person name="Ovreas L."/>
            <person name="Rohde M."/>
            <person name="Galperin M.Y."/>
            <person name="Jogler C."/>
        </authorList>
    </citation>
    <scope>NUCLEOTIDE SEQUENCE [LARGE SCALE GENOMIC DNA]</scope>
    <source>
        <strain evidence="3 4">SV_7m_r</strain>
    </source>
</reference>
<feature type="signal peptide" evidence="1">
    <location>
        <begin position="1"/>
        <end position="23"/>
    </location>
</feature>
<dbReference type="RefSeq" id="WP_145271778.1">
    <property type="nucleotide sequence ID" value="NZ_CP036272.1"/>
</dbReference>
<dbReference type="EMBL" id="CP036272">
    <property type="protein sequence ID" value="QDT59721.1"/>
    <property type="molecule type" value="Genomic_DNA"/>
</dbReference>
<feature type="domain" description="Ice-binding protein C-terminal" evidence="2">
    <location>
        <begin position="197"/>
        <end position="220"/>
    </location>
</feature>
<evidence type="ECO:0000313" key="4">
    <source>
        <dbReference type="Proteomes" id="UP000315003"/>
    </source>
</evidence>
<gene>
    <name evidence="3" type="ORF">SV7mr_22300</name>
</gene>
<dbReference type="InterPro" id="IPR013424">
    <property type="entry name" value="Ice-binding_C"/>
</dbReference>
<dbReference type="Proteomes" id="UP000315003">
    <property type="component" value="Chromosome"/>
</dbReference>
<accession>A0A517SUC6</accession>
<dbReference type="Pfam" id="PF07589">
    <property type="entry name" value="PEP-CTERM"/>
    <property type="match status" value="1"/>
</dbReference>
<protein>
    <recommendedName>
        <fullName evidence="2">Ice-binding protein C-terminal domain-containing protein</fullName>
    </recommendedName>
</protein>
<name>A0A517SUC6_9BACT</name>
<dbReference type="AlphaFoldDB" id="A0A517SUC6"/>
<feature type="chain" id="PRO_5021825631" description="Ice-binding protein C-terminal domain-containing protein" evidence="1">
    <location>
        <begin position="24"/>
        <end position="222"/>
    </location>
</feature>
<evidence type="ECO:0000313" key="3">
    <source>
        <dbReference type="EMBL" id="QDT59721.1"/>
    </source>
</evidence>
<keyword evidence="1" id="KW-0732">Signal</keyword>
<organism evidence="3 4">
    <name type="scientific">Stieleria bergensis</name>
    <dbReference type="NCBI Taxonomy" id="2528025"/>
    <lineage>
        <taxon>Bacteria</taxon>
        <taxon>Pseudomonadati</taxon>
        <taxon>Planctomycetota</taxon>
        <taxon>Planctomycetia</taxon>
        <taxon>Pirellulales</taxon>
        <taxon>Pirellulaceae</taxon>
        <taxon>Stieleria</taxon>
    </lineage>
</organism>
<dbReference type="OrthoDB" id="275959at2"/>
<keyword evidence="4" id="KW-1185">Reference proteome</keyword>
<sequence length="222" mass="23801" precursor="true">MKVKRTILVAIACLFCWTSVLQAEVTVTIQDTTVSPGGMVDLDILIEGDGADVGLNNFVMVIGVTEIVPDGTSSLTFIDPDTNAYLEDADYIFAGVSESFIDFDGDSTNGDADAVLIQDAHIDLDENVTLVDGTPALLAKLRFEHDLAGFAPNETVGTVFRLEADLIDTEFNNADGDLLIVNDDNDVFGFITVSASAVPEPGTFGMLALMTGTLACRRRRRK</sequence>